<proteinExistence type="predicted"/>
<reference evidence="2" key="1">
    <citation type="journal article" date="2023" name="Mol. Phylogenet. Evol.">
        <title>Genome-scale phylogeny and comparative genomics of the fungal order Sordariales.</title>
        <authorList>
            <person name="Hensen N."/>
            <person name="Bonometti L."/>
            <person name="Westerberg I."/>
            <person name="Brannstrom I.O."/>
            <person name="Guillou S."/>
            <person name="Cros-Aarteil S."/>
            <person name="Calhoun S."/>
            <person name="Haridas S."/>
            <person name="Kuo A."/>
            <person name="Mondo S."/>
            <person name="Pangilinan J."/>
            <person name="Riley R."/>
            <person name="LaButti K."/>
            <person name="Andreopoulos B."/>
            <person name="Lipzen A."/>
            <person name="Chen C."/>
            <person name="Yan M."/>
            <person name="Daum C."/>
            <person name="Ng V."/>
            <person name="Clum A."/>
            <person name="Steindorff A."/>
            <person name="Ohm R.A."/>
            <person name="Martin F."/>
            <person name="Silar P."/>
            <person name="Natvig D.O."/>
            <person name="Lalanne C."/>
            <person name="Gautier V."/>
            <person name="Ament-Velasquez S.L."/>
            <person name="Kruys A."/>
            <person name="Hutchinson M.I."/>
            <person name="Powell A.J."/>
            <person name="Barry K."/>
            <person name="Miller A.N."/>
            <person name="Grigoriev I.V."/>
            <person name="Debuchy R."/>
            <person name="Gladieux P."/>
            <person name="Hiltunen Thoren M."/>
            <person name="Johannesson H."/>
        </authorList>
    </citation>
    <scope>NUCLEOTIDE SEQUENCE</scope>
    <source>
        <strain evidence="2">CBS 626.80</strain>
    </source>
</reference>
<feature type="compositionally biased region" description="Basic and acidic residues" evidence="1">
    <location>
        <begin position="103"/>
        <end position="112"/>
    </location>
</feature>
<feature type="compositionally biased region" description="Polar residues" evidence="1">
    <location>
        <begin position="1"/>
        <end position="10"/>
    </location>
</feature>
<evidence type="ECO:0000256" key="1">
    <source>
        <dbReference type="SAM" id="MobiDB-lite"/>
    </source>
</evidence>
<feature type="compositionally biased region" description="Basic and acidic residues" evidence="1">
    <location>
        <begin position="68"/>
        <end position="93"/>
    </location>
</feature>
<keyword evidence="3" id="KW-1185">Reference proteome</keyword>
<evidence type="ECO:0000313" key="2">
    <source>
        <dbReference type="EMBL" id="KAK3949769.1"/>
    </source>
</evidence>
<dbReference type="Proteomes" id="UP001303222">
    <property type="component" value="Unassembled WGS sequence"/>
</dbReference>
<protein>
    <submittedName>
        <fullName evidence="2">Uncharacterized protein</fullName>
    </submittedName>
</protein>
<reference evidence="2" key="2">
    <citation type="submission" date="2023-06" db="EMBL/GenBank/DDBJ databases">
        <authorList>
            <consortium name="Lawrence Berkeley National Laboratory"/>
            <person name="Mondo S.J."/>
            <person name="Hensen N."/>
            <person name="Bonometti L."/>
            <person name="Westerberg I."/>
            <person name="Brannstrom I.O."/>
            <person name="Guillou S."/>
            <person name="Cros-Aarteil S."/>
            <person name="Calhoun S."/>
            <person name="Haridas S."/>
            <person name="Kuo A."/>
            <person name="Pangilinan J."/>
            <person name="Riley R."/>
            <person name="Labutti K."/>
            <person name="Andreopoulos B."/>
            <person name="Lipzen A."/>
            <person name="Chen C."/>
            <person name="Yanf M."/>
            <person name="Daum C."/>
            <person name="Ng V."/>
            <person name="Clum A."/>
            <person name="Steindorff A."/>
            <person name="Ohm R."/>
            <person name="Martin F."/>
            <person name="Silar P."/>
            <person name="Natvig D."/>
            <person name="Lalanne C."/>
            <person name="Gautier V."/>
            <person name="Ament-Velasquez S.L."/>
            <person name="Kruys A."/>
            <person name="Hutchinson M.I."/>
            <person name="Powell A.J."/>
            <person name="Barry K."/>
            <person name="Miller A.N."/>
            <person name="Grigoriev I.V."/>
            <person name="Debuchy R."/>
            <person name="Gladieux P."/>
            <person name="Thoren M.H."/>
            <person name="Johannesson H."/>
        </authorList>
    </citation>
    <scope>NUCLEOTIDE SEQUENCE</scope>
    <source>
        <strain evidence="2">CBS 626.80</strain>
    </source>
</reference>
<gene>
    <name evidence="2" type="ORF">QBC32DRAFT_316483</name>
</gene>
<evidence type="ECO:0000313" key="3">
    <source>
        <dbReference type="Proteomes" id="UP001303222"/>
    </source>
</evidence>
<dbReference type="EMBL" id="MU859201">
    <property type="protein sequence ID" value="KAK3949769.1"/>
    <property type="molecule type" value="Genomic_DNA"/>
</dbReference>
<dbReference type="AlphaFoldDB" id="A0AAN6NRI6"/>
<comment type="caution">
    <text evidence="2">The sequence shown here is derived from an EMBL/GenBank/DDBJ whole genome shotgun (WGS) entry which is preliminary data.</text>
</comment>
<feature type="region of interest" description="Disordered" evidence="1">
    <location>
        <begin position="44"/>
        <end position="112"/>
    </location>
</feature>
<name>A0AAN6NRI6_9PEZI</name>
<feature type="region of interest" description="Disordered" evidence="1">
    <location>
        <begin position="1"/>
        <end position="24"/>
    </location>
</feature>
<organism evidence="2 3">
    <name type="scientific">Pseudoneurospora amorphoporcata</name>
    <dbReference type="NCBI Taxonomy" id="241081"/>
    <lineage>
        <taxon>Eukaryota</taxon>
        <taxon>Fungi</taxon>
        <taxon>Dikarya</taxon>
        <taxon>Ascomycota</taxon>
        <taxon>Pezizomycotina</taxon>
        <taxon>Sordariomycetes</taxon>
        <taxon>Sordariomycetidae</taxon>
        <taxon>Sordariales</taxon>
        <taxon>Sordariaceae</taxon>
        <taxon>Pseudoneurospora</taxon>
    </lineage>
</organism>
<sequence>MSSQSSNKMNTDGKPKSNANKTTTTTTVVKIGDILVTGTKVTIPASFGRRSGASAPNMKVGSKTSKKAVSDDKPKHTYGEDRYCTCHPEGEDGRLEDDDWSDMEERGAWESD</sequence>
<accession>A0AAN6NRI6</accession>